<feature type="compositionally biased region" description="Low complexity" evidence="2">
    <location>
        <begin position="189"/>
        <end position="198"/>
    </location>
</feature>
<feature type="compositionally biased region" description="Pro residues" evidence="2">
    <location>
        <begin position="130"/>
        <end position="139"/>
    </location>
</feature>
<dbReference type="EMBL" id="FN649728">
    <property type="protein sequence ID" value="CBJ32242.1"/>
    <property type="molecule type" value="Genomic_DNA"/>
</dbReference>
<feature type="compositionally biased region" description="Basic and acidic residues" evidence="2">
    <location>
        <begin position="80"/>
        <end position="103"/>
    </location>
</feature>
<dbReference type="Proteomes" id="UP000002630">
    <property type="component" value="Linkage Group LG03"/>
</dbReference>
<feature type="coiled-coil region" evidence="1">
    <location>
        <begin position="376"/>
        <end position="403"/>
    </location>
</feature>
<gene>
    <name evidence="3" type="ORF">Esi_0323_0010</name>
</gene>
<accession>D7FXA5</accession>
<dbReference type="EMBL" id="FN648513">
    <property type="protein sequence ID" value="CBJ32242.1"/>
    <property type="molecule type" value="Genomic_DNA"/>
</dbReference>
<dbReference type="AlphaFoldDB" id="D7FXA5"/>
<evidence type="ECO:0000313" key="3">
    <source>
        <dbReference type="EMBL" id="CBJ32242.1"/>
    </source>
</evidence>
<name>D7FXA5_ECTSI</name>
<proteinExistence type="predicted"/>
<keyword evidence="1" id="KW-0175">Coiled coil</keyword>
<feature type="compositionally biased region" description="Polar residues" evidence="2">
    <location>
        <begin position="335"/>
        <end position="344"/>
    </location>
</feature>
<sequence length="450" mass="45467">MQRSSLSPKFAVPSSDKRRRLLEGTSDGRPGSAREGVVSSPRRSTPRRSKVNGVDASAPVAPVVVERLPKSVIVSDTDEERSAKAACGERRGGGSEQRQDHVGDGGTASRPQKAPAFADGRDWPRNTVVPSPPLPPSPSSPGSASAVLTASAPGKELAAVVTDAGAEVGPKGSGGKCRSAEPSGGRGEAAGAANGGSAKTSTLSKRRRGPDKLETASGGMAGVSGGEVVGSARSGGGRTAAPQRAGAEAGRGEGKKDAGAQANVNGGPPQTPGPAGAASYTAGYDGTAIGSAAAAALPSRFASSAPAAAISTPAPSPPAAAAVAAGIGKSARTGPESTTTTGAASQCPRKKIELAKFEAIQNQAYRQAQEHCRKQLAPLEAERRAVEAKLEAMKQTLRKTMRDAHDKRVRYVELNSSVKGERIPNADECISRTAGNILRGKAVARVCSRA</sequence>
<feature type="region of interest" description="Disordered" evidence="2">
    <location>
        <begin position="308"/>
        <end position="346"/>
    </location>
</feature>
<feature type="region of interest" description="Disordered" evidence="2">
    <location>
        <begin position="1"/>
        <end position="282"/>
    </location>
</feature>
<organism evidence="3 4">
    <name type="scientific">Ectocarpus siliculosus</name>
    <name type="common">Brown alga</name>
    <name type="synonym">Conferva siliculosa</name>
    <dbReference type="NCBI Taxonomy" id="2880"/>
    <lineage>
        <taxon>Eukaryota</taxon>
        <taxon>Sar</taxon>
        <taxon>Stramenopiles</taxon>
        <taxon>Ochrophyta</taxon>
        <taxon>PX clade</taxon>
        <taxon>Phaeophyceae</taxon>
        <taxon>Ectocarpales</taxon>
        <taxon>Ectocarpaceae</taxon>
        <taxon>Ectocarpus</taxon>
    </lineage>
</organism>
<keyword evidence="4" id="KW-1185">Reference proteome</keyword>
<evidence type="ECO:0000313" key="4">
    <source>
        <dbReference type="Proteomes" id="UP000002630"/>
    </source>
</evidence>
<evidence type="ECO:0000256" key="1">
    <source>
        <dbReference type="SAM" id="Coils"/>
    </source>
</evidence>
<dbReference type="InParanoid" id="D7FXA5"/>
<protein>
    <submittedName>
        <fullName evidence="3">Uncharacterized protein</fullName>
    </submittedName>
</protein>
<feature type="compositionally biased region" description="Low complexity" evidence="2">
    <location>
        <begin position="308"/>
        <end position="331"/>
    </location>
</feature>
<feature type="compositionally biased region" description="Gly residues" evidence="2">
    <location>
        <begin position="219"/>
        <end position="238"/>
    </location>
</feature>
<dbReference type="OrthoDB" id="10630806at2759"/>
<evidence type="ECO:0000256" key="2">
    <source>
        <dbReference type="SAM" id="MobiDB-lite"/>
    </source>
</evidence>
<reference evidence="3 4" key="1">
    <citation type="journal article" date="2010" name="Nature">
        <title>The Ectocarpus genome and the independent evolution of multicellularity in brown algae.</title>
        <authorList>
            <person name="Cock J.M."/>
            <person name="Sterck L."/>
            <person name="Rouze P."/>
            <person name="Scornet D."/>
            <person name="Allen A.E."/>
            <person name="Amoutzias G."/>
            <person name="Anthouard V."/>
            <person name="Artiguenave F."/>
            <person name="Aury J.M."/>
            <person name="Badger J.H."/>
            <person name="Beszteri B."/>
            <person name="Billiau K."/>
            <person name="Bonnet E."/>
            <person name="Bothwell J.H."/>
            <person name="Bowler C."/>
            <person name="Boyen C."/>
            <person name="Brownlee C."/>
            <person name="Carrano C.J."/>
            <person name="Charrier B."/>
            <person name="Cho G.Y."/>
            <person name="Coelho S.M."/>
            <person name="Collen J."/>
            <person name="Corre E."/>
            <person name="Da Silva C."/>
            <person name="Delage L."/>
            <person name="Delaroque N."/>
            <person name="Dittami S.M."/>
            <person name="Doulbeau S."/>
            <person name="Elias M."/>
            <person name="Farnham G."/>
            <person name="Gachon C.M."/>
            <person name="Gschloessl B."/>
            <person name="Heesch S."/>
            <person name="Jabbari K."/>
            <person name="Jubin C."/>
            <person name="Kawai H."/>
            <person name="Kimura K."/>
            <person name="Kloareg B."/>
            <person name="Kupper F.C."/>
            <person name="Lang D."/>
            <person name="Le Bail A."/>
            <person name="Leblanc C."/>
            <person name="Lerouge P."/>
            <person name="Lohr M."/>
            <person name="Lopez P.J."/>
            <person name="Martens C."/>
            <person name="Maumus F."/>
            <person name="Michel G."/>
            <person name="Miranda-Saavedra D."/>
            <person name="Morales J."/>
            <person name="Moreau H."/>
            <person name="Motomura T."/>
            <person name="Nagasato C."/>
            <person name="Napoli C.A."/>
            <person name="Nelson D.R."/>
            <person name="Nyvall-Collen P."/>
            <person name="Peters A.F."/>
            <person name="Pommier C."/>
            <person name="Potin P."/>
            <person name="Poulain J."/>
            <person name="Quesneville H."/>
            <person name="Read B."/>
            <person name="Rensing S.A."/>
            <person name="Ritter A."/>
            <person name="Rousvoal S."/>
            <person name="Samanta M."/>
            <person name="Samson G."/>
            <person name="Schroeder D.C."/>
            <person name="Segurens B."/>
            <person name="Strittmatter M."/>
            <person name="Tonon T."/>
            <person name="Tregear J.W."/>
            <person name="Valentin K."/>
            <person name="von Dassow P."/>
            <person name="Yamagishi T."/>
            <person name="Van de Peer Y."/>
            <person name="Wincker P."/>
        </authorList>
    </citation>
    <scope>NUCLEOTIDE SEQUENCE [LARGE SCALE GENOMIC DNA]</scope>
    <source>
        <strain evidence="4">Ec32 / CCAP1310/4</strain>
    </source>
</reference>